<keyword evidence="5" id="KW-1185">Reference proteome</keyword>
<feature type="region of interest" description="Disordered" evidence="1">
    <location>
        <begin position="188"/>
        <end position="273"/>
    </location>
</feature>
<feature type="transmembrane region" description="Helical" evidence="2">
    <location>
        <begin position="133"/>
        <end position="157"/>
    </location>
</feature>
<evidence type="ECO:0000256" key="2">
    <source>
        <dbReference type="SAM" id="Phobius"/>
    </source>
</evidence>
<dbReference type="Proteomes" id="UP001172155">
    <property type="component" value="Unassembled WGS sequence"/>
</dbReference>
<organism evidence="4 5">
    <name type="scientific">Schizothecium vesticola</name>
    <dbReference type="NCBI Taxonomy" id="314040"/>
    <lineage>
        <taxon>Eukaryota</taxon>
        <taxon>Fungi</taxon>
        <taxon>Dikarya</taxon>
        <taxon>Ascomycota</taxon>
        <taxon>Pezizomycotina</taxon>
        <taxon>Sordariomycetes</taxon>
        <taxon>Sordariomycetidae</taxon>
        <taxon>Sordariales</taxon>
        <taxon>Schizotheciaceae</taxon>
        <taxon>Schizothecium</taxon>
    </lineage>
</organism>
<comment type="caution">
    <text evidence="4">The sequence shown here is derived from an EMBL/GenBank/DDBJ whole genome shotgun (WGS) entry which is preliminary data.</text>
</comment>
<keyword evidence="3" id="KW-0732">Signal</keyword>
<feature type="compositionally biased region" description="Low complexity" evidence="1">
    <location>
        <begin position="83"/>
        <end position="97"/>
    </location>
</feature>
<evidence type="ECO:0000256" key="3">
    <source>
        <dbReference type="SAM" id="SignalP"/>
    </source>
</evidence>
<name>A0AA40FA71_9PEZI</name>
<gene>
    <name evidence="4" type="ORF">B0T18DRAFT_25971</name>
</gene>
<feature type="compositionally biased region" description="Low complexity" evidence="1">
    <location>
        <begin position="257"/>
        <end position="272"/>
    </location>
</feature>
<dbReference type="EMBL" id="JAUKUD010000001">
    <property type="protein sequence ID" value="KAK0753956.1"/>
    <property type="molecule type" value="Genomic_DNA"/>
</dbReference>
<reference evidence="4" key="1">
    <citation type="submission" date="2023-06" db="EMBL/GenBank/DDBJ databases">
        <title>Genome-scale phylogeny and comparative genomics of the fungal order Sordariales.</title>
        <authorList>
            <consortium name="Lawrence Berkeley National Laboratory"/>
            <person name="Hensen N."/>
            <person name="Bonometti L."/>
            <person name="Westerberg I."/>
            <person name="Brannstrom I.O."/>
            <person name="Guillou S."/>
            <person name="Cros-Aarteil S."/>
            <person name="Calhoun S."/>
            <person name="Haridas S."/>
            <person name="Kuo A."/>
            <person name="Mondo S."/>
            <person name="Pangilinan J."/>
            <person name="Riley R."/>
            <person name="LaButti K."/>
            <person name="Andreopoulos B."/>
            <person name="Lipzen A."/>
            <person name="Chen C."/>
            <person name="Yanf M."/>
            <person name="Daum C."/>
            <person name="Ng V."/>
            <person name="Clum A."/>
            <person name="Steindorff A."/>
            <person name="Ohm R."/>
            <person name="Martin F."/>
            <person name="Silar P."/>
            <person name="Natvig D."/>
            <person name="Lalanne C."/>
            <person name="Gautier V."/>
            <person name="Ament-velasquez S.L."/>
            <person name="Kruys A."/>
            <person name="Hutchinson M.I."/>
            <person name="Powell A.J."/>
            <person name="Barry K."/>
            <person name="Miller A.N."/>
            <person name="Grigoriev I.V."/>
            <person name="Debuchy R."/>
            <person name="Gladieux P."/>
            <person name="Thoren M.H."/>
            <person name="Johannesson H."/>
        </authorList>
    </citation>
    <scope>NUCLEOTIDE SEQUENCE</scope>
    <source>
        <strain evidence="4">SMH3187-1</strain>
    </source>
</reference>
<feature type="compositionally biased region" description="Low complexity" evidence="1">
    <location>
        <begin position="201"/>
        <end position="215"/>
    </location>
</feature>
<feature type="region of interest" description="Disordered" evidence="1">
    <location>
        <begin position="56"/>
        <end position="103"/>
    </location>
</feature>
<evidence type="ECO:0000256" key="1">
    <source>
        <dbReference type="SAM" id="MobiDB-lite"/>
    </source>
</evidence>
<feature type="chain" id="PRO_5041221213" evidence="3">
    <location>
        <begin position="19"/>
        <end position="399"/>
    </location>
</feature>
<keyword evidence="2" id="KW-0472">Membrane</keyword>
<keyword evidence="2" id="KW-0812">Transmembrane</keyword>
<evidence type="ECO:0000313" key="4">
    <source>
        <dbReference type="EMBL" id="KAK0753956.1"/>
    </source>
</evidence>
<accession>A0AA40FA71</accession>
<keyword evidence="2" id="KW-1133">Transmembrane helix</keyword>
<evidence type="ECO:0000313" key="5">
    <source>
        <dbReference type="Proteomes" id="UP001172155"/>
    </source>
</evidence>
<protein>
    <submittedName>
        <fullName evidence="4">Uncharacterized protein</fullName>
    </submittedName>
</protein>
<feature type="signal peptide" evidence="3">
    <location>
        <begin position="1"/>
        <end position="18"/>
    </location>
</feature>
<sequence length="399" mass="42000">MTCAKLLAVACAAWTTQALVLGVRQGLADSPLGAAFPTPLNPPRIGPLPSVSVVFTTPTPTATPTGTRSAPSSSVTSDPFPNDSPGTGTGTSTDMPTIPGGSTAPTSLIVLETDPPIHDNDPLSGSNTSNRTLVITLSSVLSSVGLLLLLGALFLFYRIKTRGGRKPLFARGISPIDDDEIATWKVPHSNNEKAPEPDSPPTTATATDPEPTTPSRTHHAHTKSQPSTSSLLPLKKPPSVIVYSNPHGTTHRRCSSDDSYSYTYSPPGSGSTARKMSFDKILPQTPIQARAPNAIPGLTDESVPGAMPFLPPVDPVPHQQRRLSKVRSSHHVRARSSRSGSFGWGDYGGGLEGRHSHDYMPRGYHPAGHWRMGSDLAVGSPPMGRRGGSFEGEIGRAIG</sequence>
<feature type="compositionally biased region" description="Low complexity" evidence="1">
    <location>
        <begin position="56"/>
        <end position="74"/>
    </location>
</feature>
<dbReference type="AlphaFoldDB" id="A0AA40FA71"/>
<proteinExistence type="predicted"/>